<dbReference type="RefSeq" id="WP_201332027.1">
    <property type="nucleotide sequence ID" value="NZ_BOCH01000678.1"/>
</dbReference>
<dbReference type="InterPro" id="IPR036259">
    <property type="entry name" value="MFS_trans_sf"/>
</dbReference>
<evidence type="ECO:0000256" key="2">
    <source>
        <dbReference type="ARBA" id="ARBA00022448"/>
    </source>
</evidence>
<feature type="transmembrane region" description="Helical" evidence="7">
    <location>
        <begin position="250"/>
        <end position="271"/>
    </location>
</feature>
<dbReference type="InterPro" id="IPR020846">
    <property type="entry name" value="MFS_dom"/>
</dbReference>
<keyword evidence="2" id="KW-0813">Transport</keyword>
<evidence type="ECO:0000256" key="3">
    <source>
        <dbReference type="ARBA" id="ARBA00022475"/>
    </source>
</evidence>
<evidence type="ECO:0000256" key="5">
    <source>
        <dbReference type="ARBA" id="ARBA00022989"/>
    </source>
</evidence>
<feature type="transmembrane region" description="Helical" evidence="7">
    <location>
        <begin position="60"/>
        <end position="78"/>
    </location>
</feature>
<evidence type="ECO:0000313" key="10">
    <source>
        <dbReference type="Proteomes" id="UP000616547"/>
    </source>
</evidence>
<reference evidence="10" key="1">
    <citation type="submission" date="2021-01" db="EMBL/GenBank/DDBJ databases">
        <title>Draft genome sequence of Nasalis larvatus strain YZ03.</title>
        <authorList>
            <person name="Suzuki-Hashido N."/>
            <person name="Tsuchida S."/>
            <person name="Hayakawa T."/>
        </authorList>
    </citation>
    <scope>NUCLEOTIDE SEQUENCE [LARGE SCALE GENOMIC DNA]</scope>
    <source>
        <strain evidence="10">YZ03</strain>
    </source>
</reference>
<evidence type="ECO:0000313" key="9">
    <source>
        <dbReference type="EMBL" id="GHW01564.1"/>
    </source>
</evidence>
<evidence type="ECO:0000256" key="1">
    <source>
        <dbReference type="ARBA" id="ARBA00004651"/>
    </source>
</evidence>
<organism evidence="9 10">
    <name type="scientific">Lactobacillus nasalidis</name>
    <dbReference type="NCBI Taxonomy" id="2797258"/>
    <lineage>
        <taxon>Bacteria</taxon>
        <taxon>Bacillati</taxon>
        <taxon>Bacillota</taxon>
        <taxon>Bacilli</taxon>
        <taxon>Lactobacillales</taxon>
        <taxon>Lactobacillaceae</taxon>
        <taxon>Lactobacillus</taxon>
    </lineage>
</organism>
<protein>
    <submittedName>
        <fullName evidence="9">MFS transporter</fullName>
    </submittedName>
</protein>
<feature type="transmembrane region" description="Helical" evidence="7">
    <location>
        <begin position="147"/>
        <end position="164"/>
    </location>
</feature>
<evidence type="ECO:0000256" key="7">
    <source>
        <dbReference type="SAM" id="Phobius"/>
    </source>
</evidence>
<feature type="transmembrane region" description="Helical" evidence="7">
    <location>
        <begin position="369"/>
        <end position="390"/>
    </location>
</feature>
<feature type="transmembrane region" description="Helical" evidence="7">
    <location>
        <begin position="302"/>
        <end position="325"/>
    </location>
</feature>
<keyword evidence="3" id="KW-1003">Cell membrane</keyword>
<name>A0ABQ3W734_9LACO</name>
<dbReference type="Gene3D" id="1.20.1250.20">
    <property type="entry name" value="MFS general substrate transporter like domains"/>
    <property type="match status" value="1"/>
</dbReference>
<dbReference type="EMBL" id="BOCI01000324">
    <property type="protein sequence ID" value="GHW01564.1"/>
    <property type="molecule type" value="Genomic_DNA"/>
</dbReference>
<dbReference type="Proteomes" id="UP000616547">
    <property type="component" value="Unassembled WGS sequence"/>
</dbReference>
<feature type="transmembrane region" description="Helical" evidence="7">
    <location>
        <begin position="210"/>
        <end position="230"/>
    </location>
</feature>
<dbReference type="PANTHER" id="PTHR43124:SF3">
    <property type="entry name" value="CHLORAMPHENICOL EFFLUX PUMP RV0191"/>
    <property type="match status" value="1"/>
</dbReference>
<feature type="transmembrane region" description="Helical" evidence="7">
    <location>
        <begin position="21"/>
        <end position="40"/>
    </location>
</feature>
<evidence type="ECO:0000256" key="6">
    <source>
        <dbReference type="ARBA" id="ARBA00023136"/>
    </source>
</evidence>
<dbReference type="Pfam" id="PF07690">
    <property type="entry name" value="MFS_1"/>
    <property type="match status" value="1"/>
</dbReference>
<feature type="transmembrane region" description="Helical" evidence="7">
    <location>
        <begin position="85"/>
        <end position="109"/>
    </location>
</feature>
<dbReference type="SUPFAM" id="SSF103473">
    <property type="entry name" value="MFS general substrate transporter"/>
    <property type="match status" value="1"/>
</dbReference>
<feature type="domain" description="Major facilitator superfamily (MFS) profile" evidence="8">
    <location>
        <begin position="18"/>
        <end position="393"/>
    </location>
</feature>
<keyword evidence="4 7" id="KW-0812">Transmembrane</keyword>
<keyword evidence="6 7" id="KW-0472">Membrane</keyword>
<sequence length="396" mass="42247">MESTARKTAAEADASSLMFKTAILSSTLLLTGVGLGSVFLPSLKASYPGISDVMLKSFVSLPNAAQLLALVLVGMLTAKFGKKKLLLFGSLLFVISGIAPLFVTSFGVILLARLFLGFSVGLVQPIGTSLLADYYQERNKLMGFQSAFSGLANTLMTFIVGLFIQTSWRMGFSVYLIGLIIFFLTWIYLPKDQKQAAPAASQQPRAKTKLSLNVIWWMLAMFLFNMAYSSGILEFSLTVVETHSGSATDAANVTAAVAVISLVAGLIFGKYMQLTKKYAGILAIALMGAGNFIMGLGNGMGVFIAGDSLVALAFGLFMPYVMAAVNRNSTKENSAGLTGLALSAGSVANFVSTYFYAAFGKIFGNSSSQFGFIFGGICCILLIIEMSFMLRKKLLD</sequence>
<evidence type="ECO:0000256" key="4">
    <source>
        <dbReference type="ARBA" id="ARBA00022692"/>
    </source>
</evidence>
<proteinExistence type="predicted"/>
<dbReference type="InterPro" id="IPR050189">
    <property type="entry name" value="MFS_Efflux_Transporters"/>
</dbReference>
<dbReference type="PANTHER" id="PTHR43124">
    <property type="entry name" value="PURINE EFFLUX PUMP PBUE"/>
    <property type="match status" value="1"/>
</dbReference>
<comment type="subcellular location">
    <subcellularLocation>
        <location evidence="1">Cell membrane</location>
        <topology evidence="1">Multi-pass membrane protein</topology>
    </subcellularLocation>
</comment>
<gene>
    <name evidence="9" type="ORF">lacNasYZ03_12510</name>
</gene>
<dbReference type="PROSITE" id="PS50850">
    <property type="entry name" value="MFS"/>
    <property type="match status" value="1"/>
</dbReference>
<evidence type="ECO:0000259" key="8">
    <source>
        <dbReference type="PROSITE" id="PS50850"/>
    </source>
</evidence>
<accession>A0ABQ3W734</accession>
<feature type="transmembrane region" description="Helical" evidence="7">
    <location>
        <begin position="337"/>
        <end position="357"/>
    </location>
</feature>
<comment type="caution">
    <text evidence="9">The sequence shown here is derived from an EMBL/GenBank/DDBJ whole genome shotgun (WGS) entry which is preliminary data.</text>
</comment>
<feature type="transmembrane region" description="Helical" evidence="7">
    <location>
        <begin position="115"/>
        <end position="135"/>
    </location>
</feature>
<feature type="transmembrane region" description="Helical" evidence="7">
    <location>
        <begin position="278"/>
        <end position="296"/>
    </location>
</feature>
<keyword evidence="10" id="KW-1185">Reference proteome</keyword>
<feature type="transmembrane region" description="Helical" evidence="7">
    <location>
        <begin position="170"/>
        <end position="189"/>
    </location>
</feature>
<dbReference type="InterPro" id="IPR011701">
    <property type="entry name" value="MFS"/>
</dbReference>
<keyword evidence="5 7" id="KW-1133">Transmembrane helix</keyword>